<dbReference type="InterPro" id="IPR020846">
    <property type="entry name" value="MFS_dom"/>
</dbReference>
<reference evidence="12" key="1">
    <citation type="submission" date="2021-01" db="UniProtKB">
        <authorList>
            <consortium name="EnsemblMetazoa"/>
        </authorList>
    </citation>
    <scope>IDENTIFICATION</scope>
</reference>
<feature type="transmembrane region" description="Helical" evidence="10">
    <location>
        <begin position="406"/>
        <end position="428"/>
    </location>
</feature>
<evidence type="ECO:0000256" key="8">
    <source>
        <dbReference type="ARBA" id="ARBA00041091"/>
    </source>
</evidence>
<comment type="similarity">
    <text evidence="2">Belongs to the major facilitator superfamily. Organophosphate:Pi antiporter (OPA) (TC 2.A.1.4) family.</text>
</comment>
<proteinExistence type="inferred from homology"/>
<evidence type="ECO:0000259" key="11">
    <source>
        <dbReference type="PROSITE" id="PS50850"/>
    </source>
</evidence>
<evidence type="ECO:0000256" key="4">
    <source>
        <dbReference type="ARBA" id="ARBA00022597"/>
    </source>
</evidence>
<keyword evidence="6 10" id="KW-1133">Transmembrane helix</keyword>
<keyword evidence="13" id="KW-1185">Reference proteome</keyword>
<accession>A0A7M5XFE9</accession>
<dbReference type="GO" id="GO:0022857">
    <property type="term" value="F:transmembrane transporter activity"/>
    <property type="evidence" value="ECO:0007669"/>
    <property type="project" value="InterPro"/>
</dbReference>
<keyword evidence="3" id="KW-0813">Transport</keyword>
<comment type="subcellular location">
    <subcellularLocation>
        <location evidence="1">Membrane</location>
        <topology evidence="1">Multi-pass membrane protein</topology>
    </subcellularLocation>
</comment>
<evidence type="ECO:0000256" key="5">
    <source>
        <dbReference type="ARBA" id="ARBA00022692"/>
    </source>
</evidence>
<dbReference type="PANTHER" id="PTHR43184">
    <property type="entry name" value="MAJOR FACILITATOR SUPERFAMILY TRANSPORTER 16, ISOFORM B"/>
    <property type="match status" value="1"/>
</dbReference>
<dbReference type="SUPFAM" id="SSF103473">
    <property type="entry name" value="MFS general substrate transporter"/>
    <property type="match status" value="1"/>
</dbReference>
<evidence type="ECO:0000313" key="13">
    <source>
        <dbReference type="Proteomes" id="UP000594262"/>
    </source>
</evidence>
<feature type="transmembrane region" description="Helical" evidence="10">
    <location>
        <begin position="271"/>
        <end position="297"/>
    </location>
</feature>
<evidence type="ECO:0000256" key="3">
    <source>
        <dbReference type="ARBA" id="ARBA00022448"/>
    </source>
</evidence>
<dbReference type="PANTHER" id="PTHR43184:SF12">
    <property type="entry name" value="SUGAR PHOSPHATE EXCHANGER 3"/>
    <property type="match status" value="1"/>
</dbReference>
<keyword evidence="4" id="KW-0762">Sugar transport</keyword>
<feature type="domain" description="Major facilitator superfamily (MFS) profile" evidence="11">
    <location>
        <begin position="22"/>
        <end position="464"/>
    </location>
</feature>
<feature type="transmembrane region" description="Helical" evidence="10">
    <location>
        <begin position="343"/>
        <end position="361"/>
    </location>
</feature>
<evidence type="ECO:0000256" key="9">
    <source>
        <dbReference type="ARBA" id="ARBA00042039"/>
    </source>
</evidence>
<keyword evidence="5 10" id="KW-0812">Transmembrane</keyword>
<dbReference type="Proteomes" id="UP000594262">
    <property type="component" value="Unplaced"/>
</dbReference>
<feature type="transmembrane region" description="Helical" evidence="10">
    <location>
        <begin position="367"/>
        <end position="394"/>
    </location>
</feature>
<name>A0A7M5XFE9_9CNID</name>
<dbReference type="PIRSF" id="PIRSF002808">
    <property type="entry name" value="Hexose_phosphate_transp"/>
    <property type="match status" value="1"/>
</dbReference>
<dbReference type="GO" id="GO:0005789">
    <property type="term" value="C:endoplasmic reticulum membrane"/>
    <property type="evidence" value="ECO:0007669"/>
    <property type="project" value="TreeGrafter"/>
</dbReference>
<evidence type="ECO:0000256" key="6">
    <source>
        <dbReference type="ARBA" id="ARBA00022989"/>
    </source>
</evidence>
<feature type="transmembrane region" description="Helical" evidence="10">
    <location>
        <begin position="440"/>
        <end position="461"/>
    </location>
</feature>
<evidence type="ECO:0000256" key="10">
    <source>
        <dbReference type="SAM" id="Phobius"/>
    </source>
</evidence>
<keyword evidence="7 10" id="KW-0472">Membrane</keyword>
<dbReference type="OrthoDB" id="3639251at2759"/>
<feature type="transmembrane region" description="Helical" evidence="10">
    <location>
        <begin position="137"/>
        <end position="160"/>
    </location>
</feature>
<dbReference type="PROSITE" id="PS50850">
    <property type="entry name" value="MFS"/>
    <property type="match status" value="1"/>
</dbReference>
<feature type="transmembrane region" description="Helical" evidence="10">
    <location>
        <begin position="202"/>
        <end position="224"/>
    </location>
</feature>
<dbReference type="GeneID" id="136824703"/>
<sequence>MSKVIDKIVKEFKSWTWHHLFIFVLTFMAYAAFHGCRKSFSNIKDELAENFTPNTTYFPYDTWQKETTFANKDDADVFLGELDSLFLFAYAFGLFVNGALGDRLNLRYFLAFGMCGSAIVTFIFGYLGAAYHVRKTIFYQILQFFNGLLQSIGWPAVVSIMGNWFSKSSAGFVFGIWSANASVGNIIGSVVLAQVLNYGYEYGMLLNSLILFCVGLIVLFCLVVHPNEIGLENPDQQERVETLGQEDNDPLLPSNKVAVQQPKPISFIQAVLIPGVIPYSLAYACLKLVNYSFFFWLPTYLSQGLHWKDDKSVEFSNFYDIGGIFGGIIAGIVSDCIGVRSPVVGIMLAFSVGTILCFNYFSGVYNVTVAILFINGFMIGGPANTISTAITADLGKHEKIMGNAEALATVTGIVDGTGSVGAAIGQYLVGVINKKAGWQYVFYFLIVMTGLSIVCIIPMLINELKYLFRRRPDPRRYSPIGSQAEPEEVRS</sequence>
<evidence type="ECO:0000256" key="1">
    <source>
        <dbReference type="ARBA" id="ARBA00004141"/>
    </source>
</evidence>
<dbReference type="InterPro" id="IPR000849">
    <property type="entry name" value="Sugar_P_transporter"/>
</dbReference>
<protein>
    <recommendedName>
        <fullName evidence="8">Sugar phosphate exchanger 3</fullName>
    </recommendedName>
    <alternativeName>
        <fullName evidence="9">Solute carrier family 37 member 3</fullName>
    </alternativeName>
</protein>
<dbReference type="InterPro" id="IPR011701">
    <property type="entry name" value="MFS"/>
</dbReference>
<feature type="transmembrane region" description="Helical" evidence="10">
    <location>
        <begin position="172"/>
        <end position="196"/>
    </location>
</feature>
<feature type="transmembrane region" description="Helical" evidence="10">
    <location>
        <begin position="84"/>
        <end position="101"/>
    </location>
</feature>
<dbReference type="EnsemblMetazoa" id="CLYHEMT022095.1">
    <property type="protein sequence ID" value="CLYHEMP022095.1"/>
    <property type="gene ID" value="CLYHEMG022095"/>
</dbReference>
<dbReference type="InterPro" id="IPR036259">
    <property type="entry name" value="MFS_trans_sf"/>
</dbReference>
<dbReference type="RefSeq" id="XP_066936786.1">
    <property type="nucleotide sequence ID" value="XM_067080685.1"/>
</dbReference>
<dbReference type="Pfam" id="PF07690">
    <property type="entry name" value="MFS_1"/>
    <property type="match status" value="2"/>
</dbReference>
<evidence type="ECO:0000256" key="7">
    <source>
        <dbReference type="ARBA" id="ARBA00023136"/>
    </source>
</evidence>
<evidence type="ECO:0000256" key="2">
    <source>
        <dbReference type="ARBA" id="ARBA00009598"/>
    </source>
</evidence>
<evidence type="ECO:0000313" key="12">
    <source>
        <dbReference type="EnsemblMetazoa" id="CLYHEMP022095.1"/>
    </source>
</evidence>
<feature type="transmembrane region" description="Helical" evidence="10">
    <location>
        <begin position="108"/>
        <end position="131"/>
    </location>
</feature>
<dbReference type="AlphaFoldDB" id="A0A7M5XFE9"/>
<feature type="transmembrane region" description="Helical" evidence="10">
    <location>
        <begin position="317"/>
        <end position="336"/>
    </location>
</feature>
<feature type="transmembrane region" description="Helical" evidence="10">
    <location>
        <begin position="12"/>
        <end position="33"/>
    </location>
</feature>
<dbReference type="Gene3D" id="1.20.1250.20">
    <property type="entry name" value="MFS general substrate transporter like domains"/>
    <property type="match status" value="2"/>
</dbReference>
<organism evidence="12 13">
    <name type="scientific">Clytia hemisphaerica</name>
    <dbReference type="NCBI Taxonomy" id="252671"/>
    <lineage>
        <taxon>Eukaryota</taxon>
        <taxon>Metazoa</taxon>
        <taxon>Cnidaria</taxon>
        <taxon>Hydrozoa</taxon>
        <taxon>Hydroidolina</taxon>
        <taxon>Leptothecata</taxon>
        <taxon>Obeliida</taxon>
        <taxon>Clytiidae</taxon>
        <taxon>Clytia</taxon>
    </lineage>
</organism>